<evidence type="ECO:0000256" key="1">
    <source>
        <dbReference type="SAM" id="MobiDB-lite"/>
    </source>
</evidence>
<protein>
    <submittedName>
        <fullName evidence="2">SPFH-like_u3 family (Stomatin, prohibitin, flotillin, and HflK/C) superfamily</fullName>
    </submittedName>
</protein>
<evidence type="ECO:0000313" key="2">
    <source>
        <dbReference type="EMBL" id="DAD85697.1"/>
    </source>
</evidence>
<name>A0A8S5MTQ2_9CAUD</name>
<organism evidence="2">
    <name type="scientific">Siphoviridae sp. ctP6113</name>
    <dbReference type="NCBI Taxonomy" id="2826318"/>
    <lineage>
        <taxon>Viruses</taxon>
        <taxon>Duplodnaviria</taxon>
        <taxon>Heunggongvirae</taxon>
        <taxon>Uroviricota</taxon>
        <taxon>Caudoviricetes</taxon>
    </lineage>
</organism>
<feature type="compositionally biased region" description="Low complexity" evidence="1">
    <location>
        <begin position="147"/>
        <end position="175"/>
    </location>
</feature>
<reference evidence="2" key="1">
    <citation type="journal article" date="2021" name="Proc. Natl. Acad. Sci. U.S.A.">
        <title>A Catalog of Tens of Thousands of Viruses from Human Metagenomes Reveals Hidden Associations with Chronic Diseases.</title>
        <authorList>
            <person name="Tisza M.J."/>
            <person name="Buck C.B."/>
        </authorList>
    </citation>
    <scope>NUCLEOTIDE SEQUENCE</scope>
    <source>
        <strain evidence="2">CtP6113</strain>
    </source>
</reference>
<dbReference type="EMBL" id="BK014986">
    <property type="protein sequence ID" value="DAD85697.1"/>
    <property type="molecule type" value="Genomic_DNA"/>
</dbReference>
<sequence length="223" mass="23968">MGFYGKHWKFDGVQAAFVMRGVKNGRYRVLFERECASLEDIEGINWAHPTAEHTNPRCPDELGLPEGYGFEVVDISYNSNSRSYTVELQVESQYLGDVTGYQAQVADLEKQVTEAQAQTTEAQAQAEEARAQVEIAQAQAQEAQAQAAEATAQAETAQAQAEEAKTQAAEAQAKAEAAEADAAEKAETIATQAQEIEALKADSGSAVVESLEAAYQEGVESNG</sequence>
<feature type="region of interest" description="Disordered" evidence="1">
    <location>
        <begin position="147"/>
        <end position="186"/>
    </location>
</feature>
<proteinExistence type="predicted"/>
<accession>A0A8S5MTQ2</accession>